<dbReference type="Pfam" id="PF20009">
    <property type="entry name" value="GEVED"/>
    <property type="match status" value="1"/>
</dbReference>
<name>A0A1G7FWZ8_9FLAO</name>
<dbReference type="EMBL" id="FNBA01000002">
    <property type="protein sequence ID" value="SDE80302.1"/>
    <property type="molecule type" value="Genomic_DNA"/>
</dbReference>
<protein>
    <submittedName>
        <fullName evidence="5">Por secretion system C-terminal sorting domain-containing protein</fullName>
    </submittedName>
</protein>
<proteinExistence type="predicted"/>
<dbReference type="Gene3D" id="2.60.40.10">
    <property type="entry name" value="Immunoglobulins"/>
    <property type="match status" value="4"/>
</dbReference>
<dbReference type="InterPro" id="IPR003961">
    <property type="entry name" value="FN3_dom"/>
</dbReference>
<accession>A0A1G7FWZ8</accession>
<dbReference type="Pfam" id="PF18962">
    <property type="entry name" value="Por_Secre_tail"/>
    <property type="match status" value="1"/>
</dbReference>
<keyword evidence="1 3" id="KW-0732">Signal</keyword>
<dbReference type="PANTHER" id="PTHR46708:SF2">
    <property type="entry name" value="FIBRONECTIN TYPE-III DOMAIN-CONTAINING PROTEIN"/>
    <property type="match status" value="1"/>
</dbReference>
<feature type="domain" description="Fibronectin type-III" evidence="4">
    <location>
        <begin position="615"/>
        <end position="707"/>
    </location>
</feature>
<dbReference type="CDD" id="cd00063">
    <property type="entry name" value="FN3"/>
    <property type="match status" value="3"/>
</dbReference>
<dbReference type="STRING" id="227084.SAMN05421855_102828"/>
<evidence type="ECO:0000256" key="3">
    <source>
        <dbReference type="SAM" id="SignalP"/>
    </source>
</evidence>
<feature type="chain" id="PRO_5011511987" evidence="3">
    <location>
        <begin position="23"/>
        <end position="1852"/>
    </location>
</feature>
<dbReference type="NCBIfam" id="TIGR04183">
    <property type="entry name" value="Por_Secre_tail"/>
    <property type="match status" value="1"/>
</dbReference>
<feature type="domain" description="Fibronectin type-III" evidence="4">
    <location>
        <begin position="276"/>
        <end position="368"/>
    </location>
</feature>
<gene>
    <name evidence="5" type="ORF">SAMN05421855_102828</name>
</gene>
<keyword evidence="2" id="KW-0677">Repeat</keyword>
<dbReference type="RefSeq" id="WP_093143884.1">
    <property type="nucleotide sequence ID" value="NZ_BMWO01000012.1"/>
</dbReference>
<reference evidence="5 6" key="1">
    <citation type="submission" date="2016-10" db="EMBL/GenBank/DDBJ databases">
        <authorList>
            <person name="de Groot N.N."/>
        </authorList>
    </citation>
    <scope>NUCLEOTIDE SEQUENCE [LARGE SCALE GENOMIC DNA]</scope>
    <source>
        <strain evidence="5 6">DSM 16195</strain>
    </source>
</reference>
<dbReference type="InterPro" id="IPR013783">
    <property type="entry name" value="Ig-like_fold"/>
</dbReference>
<evidence type="ECO:0000313" key="6">
    <source>
        <dbReference type="Proteomes" id="UP000199321"/>
    </source>
</evidence>
<feature type="domain" description="Fibronectin type-III" evidence="4">
    <location>
        <begin position="524"/>
        <end position="612"/>
    </location>
</feature>
<sequence>MKKITCLIFGFALLITGWQTQAQLVEDFESVTIPNLPGGWVNEVGSGSDSGNSWASTNVRVNSGSQALFFDDFSGDNDVWVISQAMDLSGVTNPQLTYFDNVNYRGSAEVHDVLYSTDYSGGDPSSATWTLLNDIFGTEDTWIENGPYFLESSTTVYVAFHYTGNYDSEWYIDDVTIAAGPSCLPVTALTVTNETTTGADINWILGDSETDWEYVVQAAGTGEPTGSGISVGSTSVTVNTLAPDTDYEVYVRADCGSEFSSWTGPVTFTTLISCPAPTALTVTGVTTTSVDLSWTLGSTESAWDITYGAPGFDPETEGTTFNDADGTSTETISGLTAATTYDVYVRSVCGSSDLSVYSSKVSFTTSCTAVTSFVQNFDAISTPAFPTCWGKVGASGSASTQTSNNNSVPNALYMYSSSTSNLAVVKMQPVSNVGDGTHRLRFNMRANFTVGGVVEFGYLTDSTDATSFVSLGSATAASTTYAEYIITPSAGTFTNDIALRHTGSPSNSLLIDDVTWEEIPACLPPINLTVSNITAKEAEINWTLGDTETDWEYVVQEAVLEAPSSGTPINGSSSVTVVELLPETDYEVYVRANCISEYSTWVGPVNFTTLISCPIVTDFAIEGLTTTTVDLSWTAGGSETAWDIIYGATDFDPVTEGTTFSDTDGTATETISGLTADTAYDFYIKAICGVGDESQLVGPMAVYTGYCIPSGASHTGSYIDNFSTTGGDPTNINNLATGYGTDGYQDNYDTMSITSYELGAFDFSTTTVGNTVGVAIWVDWNNDLLFETAERVYNSASYVTSPSGTITVPSGTLAGDYRMRVLIDYNRTSPQPCSFNSGRGEAEDYKLTIAAPPACLQVSNPIIDSMTDISAEASWDVGIVTAEYEWLVVASGDGPTGTVVADGATALLNTSITGLTAETAYDFYVKADCETDYVGPVTFTTNPTPPVNDTCAGAIDLASETSPLTASITNSTTATEDISCLQTAGRDLFYQILVPDAYEFSFNQISNTFDSVHRIAYGTSCPGDIELYCSDYGETTVTNWTNTTGADQTIYIVIEGYNDSTRGDFTMQWSLVAPPDCPDVENVSTITNPDASVSLNWDDVVGAAGYDYEIQPQGIAQGTVGALLAASTGTSDATVASGVLTDGNDYTIYVRSDCGSGFLGNFQSFDFSYMVPPSNISCASASTLVYGQTIVQNSTGSTATSEGIGCSMGVNGLWYSFVGNGGDVTVSSEAVFDHRMAIGSGACGALTNIICDDQSTGVEDHTFTTILNETYYIYIAHYSSGNTSTGDMYVTLTGGDNIWDGTSWSLGTPTVEQNAVIAAPYDTSIGDEQISFEAGSLVINSTQTLMVAAGDYIDIAGDITVDGDLIVANTGSVVQRFDTALTFNEGTTTVEKITPNLDAQSFMILGSPMTAETREDVYSAAYIVRNHNTANFIPNPDVANDFPSAENFADDNGNNWLDHVGTINPAEGYMVFPQANSTGSGVFTHNYTEGTLNSGEITIPLAYHTDQNSSPNMLSNPYASAIDADAFYANPANSDIDVLYFWEHITPLSTSYPGYQAANFNMADISMYSESMGGIPAGNGGTTPTSIISSGQGFAVKAASAGINATFNNTMRVTGPNDTYRRPITSERDRLWINVFNDTYGLGSTTLIGFSENTTDAFEVNADIKRLATPVSLYSELSTGQELAINALGSFEIEDAVALSFSTQVKESQNYRISLQEIDGLNIEEAIVFLIDNQLGTVTNLTEGDYTFQSEEGTYSERFKVVFQNRTLNISDIALNSVSVYPNPTQNILYIVSPKVAVTGVAVFDLRGRKVSKETFTAQRNYQVDLNTLESAMYFVEITTENGKITKRVIKE</sequence>
<dbReference type="PROSITE" id="PS50853">
    <property type="entry name" value="FN3"/>
    <property type="match status" value="4"/>
</dbReference>
<evidence type="ECO:0000256" key="1">
    <source>
        <dbReference type="ARBA" id="ARBA00022729"/>
    </source>
</evidence>
<dbReference type="PANTHER" id="PTHR46708">
    <property type="entry name" value="TENASCIN"/>
    <property type="match status" value="1"/>
</dbReference>
<dbReference type="Pfam" id="PF00041">
    <property type="entry name" value="fn3"/>
    <property type="match status" value="3"/>
</dbReference>
<dbReference type="InterPro" id="IPR050991">
    <property type="entry name" value="ECM_Regulatory_Proteins"/>
</dbReference>
<dbReference type="InterPro" id="IPR036116">
    <property type="entry name" value="FN3_sf"/>
</dbReference>
<organism evidence="5 6">
    <name type="scientific">Ulvibacter litoralis</name>
    <dbReference type="NCBI Taxonomy" id="227084"/>
    <lineage>
        <taxon>Bacteria</taxon>
        <taxon>Pseudomonadati</taxon>
        <taxon>Bacteroidota</taxon>
        <taxon>Flavobacteriia</taxon>
        <taxon>Flavobacteriales</taxon>
        <taxon>Flavobacteriaceae</taxon>
        <taxon>Ulvibacter</taxon>
    </lineage>
</organism>
<feature type="signal peptide" evidence="3">
    <location>
        <begin position="1"/>
        <end position="22"/>
    </location>
</feature>
<dbReference type="InterPro" id="IPR026444">
    <property type="entry name" value="Secre_tail"/>
</dbReference>
<dbReference type="InterPro" id="IPR045474">
    <property type="entry name" value="GEVED"/>
</dbReference>
<dbReference type="SMART" id="SM00060">
    <property type="entry name" value="FN3"/>
    <property type="match status" value="6"/>
</dbReference>
<dbReference type="Proteomes" id="UP000199321">
    <property type="component" value="Unassembled WGS sequence"/>
</dbReference>
<keyword evidence="6" id="KW-1185">Reference proteome</keyword>
<dbReference type="SUPFAM" id="SSF49265">
    <property type="entry name" value="Fibronectin type III"/>
    <property type="match status" value="2"/>
</dbReference>
<evidence type="ECO:0000313" key="5">
    <source>
        <dbReference type="EMBL" id="SDE80302.1"/>
    </source>
</evidence>
<evidence type="ECO:0000256" key="2">
    <source>
        <dbReference type="ARBA" id="ARBA00022737"/>
    </source>
</evidence>
<dbReference type="OrthoDB" id="1652165at2"/>
<evidence type="ECO:0000259" key="4">
    <source>
        <dbReference type="PROSITE" id="PS50853"/>
    </source>
</evidence>
<feature type="domain" description="Fibronectin type-III" evidence="4">
    <location>
        <begin position="185"/>
        <end position="273"/>
    </location>
</feature>